<evidence type="ECO:0000313" key="2">
    <source>
        <dbReference type="EMBL" id="MFC7129085.1"/>
    </source>
</evidence>
<keyword evidence="1" id="KW-0812">Transmembrane</keyword>
<sequence length="40" mass="4642">MKRPPMFRIVIQSFAFAVEDSTFAVYATLLTIAFIVYLNR</sequence>
<dbReference type="Proteomes" id="UP001596460">
    <property type="component" value="Unassembled WGS sequence"/>
</dbReference>
<protein>
    <submittedName>
        <fullName evidence="2">Uncharacterized protein</fullName>
    </submittedName>
</protein>
<evidence type="ECO:0000313" key="3">
    <source>
        <dbReference type="Proteomes" id="UP001596460"/>
    </source>
</evidence>
<reference evidence="2 3" key="1">
    <citation type="journal article" date="2019" name="Int. J. Syst. Evol. Microbiol.">
        <title>The Global Catalogue of Microorganisms (GCM) 10K type strain sequencing project: providing services to taxonomists for standard genome sequencing and annotation.</title>
        <authorList>
            <consortium name="The Broad Institute Genomics Platform"/>
            <consortium name="The Broad Institute Genome Sequencing Center for Infectious Disease"/>
            <person name="Wu L."/>
            <person name="Ma J."/>
        </authorList>
    </citation>
    <scope>NUCLEOTIDE SEQUENCE [LARGE SCALE GENOMIC DNA]</scope>
    <source>
        <strain evidence="2 3">DSM 26526</strain>
    </source>
</reference>
<keyword evidence="1" id="KW-1133">Transmembrane helix</keyword>
<comment type="caution">
    <text evidence="2">The sequence shown here is derived from an EMBL/GenBank/DDBJ whole genome shotgun (WGS) entry which is preliminary data.</text>
</comment>
<evidence type="ECO:0000256" key="1">
    <source>
        <dbReference type="SAM" id="Phobius"/>
    </source>
</evidence>
<accession>A0ABD5XJ17</accession>
<dbReference type="EMBL" id="JBHTAB010000002">
    <property type="protein sequence ID" value="MFC7129085.1"/>
    <property type="molecule type" value="Genomic_DNA"/>
</dbReference>
<feature type="transmembrane region" description="Helical" evidence="1">
    <location>
        <begin position="21"/>
        <end position="38"/>
    </location>
</feature>
<dbReference type="AlphaFoldDB" id="A0ABD5XJ17"/>
<proteinExistence type="predicted"/>
<gene>
    <name evidence="2" type="ORF">ACFQI8_06695</name>
</gene>
<name>A0ABD5XJ17_9EURY</name>
<keyword evidence="3" id="KW-1185">Reference proteome</keyword>
<dbReference type="RefSeq" id="WP_013035259.1">
    <property type="nucleotide sequence ID" value="NZ_JBHTAB010000002.1"/>
</dbReference>
<keyword evidence="1" id="KW-0472">Membrane</keyword>
<organism evidence="2 3">
    <name type="scientific">Haloferax chudinovii</name>
    <dbReference type="NCBI Taxonomy" id="1109010"/>
    <lineage>
        <taxon>Archaea</taxon>
        <taxon>Methanobacteriati</taxon>
        <taxon>Methanobacteriota</taxon>
        <taxon>Stenosarchaea group</taxon>
        <taxon>Halobacteria</taxon>
        <taxon>Halobacteriales</taxon>
        <taxon>Haloferacaceae</taxon>
        <taxon>Haloferax</taxon>
    </lineage>
</organism>